<dbReference type="NCBIfam" id="TIGR00253">
    <property type="entry name" value="RNA_bind_YhbY"/>
    <property type="match status" value="1"/>
</dbReference>
<reference evidence="4" key="1">
    <citation type="journal article" date="2021" name="PeerJ">
        <title>Extensive microbial diversity within the chicken gut microbiome revealed by metagenomics and culture.</title>
        <authorList>
            <person name="Gilroy R."/>
            <person name="Ravi A."/>
            <person name="Getino M."/>
            <person name="Pursley I."/>
            <person name="Horton D.L."/>
            <person name="Alikhan N.F."/>
            <person name="Baker D."/>
            <person name="Gharbi K."/>
            <person name="Hall N."/>
            <person name="Watson M."/>
            <person name="Adriaenssens E.M."/>
            <person name="Foster-Nyarko E."/>
            <person name="Jarju S."/>
            <person name="Secka A."/>
            <person name="Antonio M."/>
            <person name="Oren A."/>
            <person name="Chaudhuri R.R."/>
            <person name="La Ragione R."/>
            <person name="Hildebrand F."/>
            <person name="Pallen M.J."/>
        </authorList>
    </citation>
    <scope>NUCLEOTIDE SEQUENCE</scope>
    <source>
        <strain evidence="4">B5-657</strain>
    </source>
</reference>
<sequence length="98" mass="10847">MVLTSRQRAYLKSIAQKTEPIFQIGKNGLTPEVTEAVGQALEARELVKISVLQNCLEDPKDMAQCLGERTKSIVVQVIGKKIVLYKPAKKNPKIILAD</sequence>
<organism evidence="4 5">
    <name type="scientific">Candidatus Cellulosilyticum pullistercoris</name>
    <dbReference type="NCBI Taxonomy" id="2838521"/>
    <lineage>
        <taxon>Bacteria</taxon>
        <taxon>Bacillati</taxon>
        <taxon>Bacillota</taxon>
        <taxon>Clostridia</taxon>
        <taxon>Lachnospirales</taxon>
        <taxon>Cellulosilyticaceae</taxon>
        <taxon>Cellulosilyticum</taxon>
    </lineage>
</organism>
<dbReference type="PANTHER" id="PTHR40065">
    <property type="entry name" value="RNA-BINDING PROTEIN YHBY"/>
    <property type="match status" value="1"/>
</dbReference>
<dbReference type="InterPro" id="IPR035920">
    <property type="entry name" value="YhbY-like_sf"/>
</dbReference>
<dbReference type="PROSITE" id="PS51295">
    <property type="entry name" value="CRM"/>
    <property type="match status" value="1"/>
</dbReference>
<protein>
    <submittedName>
        <fullName evidence="4">Ribosome assembly RNA-binding protein YhbY</fullName>
    </submittedName>
</protein>
<evidence type="ECO:0000256" key="1">
    <source>
        <dbReference type="ARBA" id="ARBA00022884"/>
    </source>
</evidence>
<dbReference type="PANTHER" id="PTHR40065:SF3">
    <property type="entry name" value="RNA-BINDING PROTEIN YHBY"/>
    <property type="match status" value="1"/>
</dbReference>
<feature type="domain" description="CRM" evidence="3">
    <location>
        <begin position="1"/>
        <end position="97"/>
    </location>
</feature>
<evidence type="ECO:0000256" key="2">
    <source>
        <dbReference type="PROSITE-ProRule" id="PRU00626"/>
    </source>
</evidence>
<keyword evidence="1 2" id="KW-0694">RNA-binding</keyword>
<dbReference type="AlphaFoldDB" id="A0A9E2NK78"/>
<proteinExistence type="predicted"/>
<dbReference type="Gene3D" id="3.30.110.60">
    <property type="entry name" value="YhbY-like"/>
    <property type="match status" value="1"/>
</dbReference>
<dbReference type="EMBL" id="JAHLFQ010000022">
    <property type="protein sequence ID" value="MBU3803389.1"/>
    <property type="molecule type" value="Genomic_DNA"/>
</dbReference>
<dbReference type="SMART" id="SM01103">
    <property type="entry name" value="CRS1_YhbY"/>
    <property type="match status" value="1"/>
</dbReference>
<dbReference type="GO" id="GO:0003723">
    <property type="term" value="F:RNA binding"/>
    <property type="evidence" value="ECO:0007669"/>
    <property type="project" value="UniProtKB-UniRule"/>
</dbReference>
<dbReference type="Proteomes" id="UP000824229">
    <property type="component" value="Unassembled WGS sequence"/>
</dbReference>
<accession>A0A9E2NK78</accession>
<dbReference type="InterPro" id="IPR001890">
    <property type="entry name" value="RNA-binding_CRM"/>
</dbReference>
<evidence type="ECO:0000259" key="3">
    <source>
        <dbReference type="PROSITE" id="PS51295"/>
    </source>
</evidence>
<dbReference type="InterPro" id="IPR017924">
    <property type="entry name" value="RNA-binding_YhbY"/>
</dbReference>
<comment type="caution">
    <text evidence="4">The sequence shown here is derived from an EMBL/GenBank/DDBJ whole genome shotgun (WGS) entry which is preliminary data.</text>
</comment>
<evidence type="ECO:0000313" key="4">
    <source>
        <dbReference type="EMBL" id="MBU3803389.1"/>
    </source>
</evidence>
<evidence type="ECO:0000313" key="5">
    <source>
        <dbReference type="Proteomes" id="UP000824229"/>
    </source>
</evidence>
<dbReference type="Pfam" id="PF01985">
    <property type="entry name" value="CRS1_YhbY"/>
    <property type="match status" value="1"/>
</dbReference>
<dbReference type="InterPro" id="IPR051925">
    <property type="entry name" value="RNA-binding_domain"/>
</dbReference>
<dbReference type="SUPFAM" id="SSF75471">
    <property type="entry name" value="YhbY-like"/>
    <property type="match status" value="1"/>
</dbReference>
<name>A0A9E2NK78_9FIRM</name>
<gene>
    <name evidence="4" type="primary">yhbY</name>
    <name evidence="4" type="ORF">H9872_01330</name>
</gene>
<reference evidence="4" key="2">
    <citation type="submission" date="2021-04" db="EMBL/GenBank/DDBJ databases">
        <authorList>
            <person name="Gilroy R."/>
        </authorList>
    </citation>
    <scope>NUCLEOTIDE SEQUENCE</scope>
    <source>
        <strain evidence="4">B5-657</strain>
    </source>
</reference>